<dbReference type="Gene3D" id="3.90.70.10">
    <property type="entry name" value="Cysteine proteinases"/>
    <property type="match status" value="1"/>
</dbReference>
<dbReference type="EMBL" id="KZ303507">
    <property type="protein sequence ID" value="PIA15423.1"/>
    <property type="molecule type" value="Genomic_DNA"/>
</dbReference>
<gene>
    <name evidence="2" type="ORF">COEREDRAFT_81976</name>
</gene>
<sequence>MIEEVRSQLIRCGWQQEGGDAHAQHDASELYMFLAEKLQMPYLPLEMRIVHGADYDAADSRTVTHRMIELALPDEGERPLLLQELLESYFFDNRIESLERMLRDSNSTAQTPVAVHTNAWAMLAMHPFYTPQNEAADHASALLAAEYPSDAPVVVPLLLKRYNVDRHGAVRRSSRRVIVPMVLDITNIVSEGGGASMAMQDSKGVPPPTAPMQTAVRHDGAFAEGLPPPYEQRATFRLVLHSVVCHKGANANAGHYVTFCTRLRQPFPAEVAQRRTHADRAPIARARTVPPKEALSATDTPWRTEILPQYSDTFSHHNGLPPPLPPRNPGGRLLNRRHSWAQPVAASSASACPWSSANNSAPDAGIGELLRFDDMDIAHDRVQYFSSADGARCCMDEIAHDGYLLLYALQRVEDEVSPTAQNYGASYAMDDLASALQSSEPPGPRAFEDVAMRWQSIRRDSLASPIGPLPSHQL</sequence>
<evidence type="ECO:0000313" key="3">
    <source>
        <dbReference type="Proteomes" id="UP000242474"/>
    </source>
</evidence>
<dbReference type="Proteomes" id="UP000242474">
    <property type="component" value="Unassembled WGS sequence"/>
</dbReference>
<dbReference type="GO" id="GO:0016579">
    <property type="term" value="P:protein deubiquitination"/>
    <property type="evidence" value="ECO:0007669"/>
    <property type="project" value="InterPro"/>
</dbReference>
<dbReference type="Pfam" id="PF00443">
    <property type="entry name" value="UCH"/>
    <property type="match status" value="1"/>
</dbReference>
<dbReference type="InterPro" id="IPR038765">
    <property type="entry name" value="Papain-like_cys_pep_sf"/>
</dbReference>
<evidence type="ECO:0000313" key="2">
    <source>
        <dbReference type="EMBL" id="PIA15423.1"/>
    </source>
</evidence>
<name>A0A2G5B8R8_COERN</name>
<keyword evidence="3" id="KW-1185">Reference proteome</keyword>
<dbReference type="InterPro" id="IPR001394">
    <property type="entry name" value="Peptidase_C19_UCH"/>
</dbReference>
<protein>
    <recommendedName>
        <fullName evidence="1">Peptidase C19 ubiquitin carboxyl-terminal hydrolase domain-containing protein</fullName>
    </recommendedName>
</protein>
<organism evidence="2 3">
    <name type="scientific">Coemansia reversa (strain ATCC 12441 / NRRL 1564)</name>
    <dbReference type="NCBI Taxonomy" id="763665"/>
    <lineage>
        <taxon>Eukaryota</taxon>
        <taxon>Fungi</taxon>
        <taxon>Fungi incertae sedis</taxon>
        <taxon>Zoopagomycota</taxon>
        <taxon>Kickxellomycotina</taxon>
        <taxon>Kickxellomycetes</taxon>
        <taxon>Kickxellales</taxon>
        <taxon>Kickxellaceae</taxon>
        <taxon>Coemansia</taxon>
    </lineage>
</organism>
<reference evidence="2 3" key="1">
    <citation type="journal article" date="2015" name="Genome Biol. Evol.">
        <title>Phylogenomic analyses indicate that early fungi evolved digesting cell walls of algal ancestors of land plants.</title>
        <authorList>
            <person name="Chang Y."/>
            <person name="Wang S."/>
            <person name="Sekimoto S."/>
            <person name="Aerts A.L."/>
            <person name="Choi C."/>
            <person name="Clum A."/>
            <person name="LaButti K.M."/>
            <person name="Lindquist E.A."/>
            <person name="Yee Ngan C."/>
            <person name="Ohm R.A."/>
            <person name="Salamov A.A."/>
            <person name="Grigoriev I.V."/>
            <person name="Spatafora J.W."/>
            <person name="Berbee M.L."/>
        </authorList>
    </citation>
    <scope>NUCLEOTIDE SEQUENCE [LARGE SCALE GENOMIC DNA]</scope>
    <source>
        <strain evidence="2 3">NRRL 1564</strain>
    </source>
</reference>
<dbReference type="OrthoDB" id="6287070at2759"/>
<feature type="domain" description="Peptidase C19 ubiquitin carboxyl-terminal hydrolase" evidence="1">
    <location>
        <begin position="20"/>
        <end position="261"/>
    </location>
</feature>
<accession>A0A2G5B8R8</accession>
<dbReference type="GO" id="GO:0004843">
    <property type="term" value="F:cysteine-type deubiquitinase activity"/>
    <property type="evidence" value="ECO:0007669"/>
    <property type="project" value="InterPro"/>
</dbReference>
<dbReference type="STRING" id="763665.A0A2G5B8R8"/>
<dbReference type="AlphaFoldDB" id="A0A2G5B8R8"/>
<dbReference type="SUPFAM" id="SSF54001">
    <property type="entry name" value="Cysteine proteinases"/>
    <property type="match status" value="1"/>
</dbReference>
<evidence type="ECO:0000259" key="1">
    <source>
        <dbReference type="Pfam" id="PF00443"/>
    </source>
</evidence>
<proteinExistence type="predicted"/>